<sequence>MITDPLAGYEDWPRFLQEAEPAPAGDELQRRLVTALGARAASASGVEVEHEWTSGGVRGRRLRWRLPFGPPTVAYLLTPERAGDAPLPGLLALHCHGGVRSTGAEQLVRTDLPPHESAERLRTAVYDGRSPANDLARAGFAVLCHDTFSWGSRAFDLSAPTPRLSGLIAAQNALWREQGVVPSEAERFDAAASLHEDTIAKAAGMLGTTLAGAVVTDDLAALDVLASQPEVDSGRIGVFGLSGGGGRAALVGALDGRVRAVVITCMMATYGSIVPNYLDTHSWLLNSPGLWQVCDWPEVPAIGRARATLVQYGVRDPLFARTGMDDAHQKLLRHHGDGSYRGSFHDAGHLSTAAMQAEAAEFLADALRTSPVG</sequence>
<dbReference type="Gene3D" id="3.40.50.1820">
    <property type="entry name" value="alpha/beta hydrolase"/>
    <property type="match status" value="1"/>
</dbReference>
<dbReference type="PANTHER" id="PTHR22946">
    <property type="entry name" value="DIENELACTONE HYDROLASE DOMAIN-CONTAINING PROTEIN-RELATED"/>
    <property type="match status" value="1"/>
</dbReference>
<name>A0ABR8NM32_9MICO</name>
<reference evidence="3 4" key="1">
    <citation type="submission" date="2020-09" db="EMBL/GenBank/DDBJ databases">
        <title>Isolation and identification of active actinomycetes.</title>
        <authorList>
            <person name="Li X."/>
        </authorList>
    </citation>
    <scope>NUCLEOTIDE SEQUENCE [LARGE SCALE GENOMIC DNA]</scope>
    <source>
        <strain evidence="3 4">NEAU-LLC</strain>
    </source>
</reference>
<keyword evidence="4" id="KW-1185">Reference proteome</keyword>
<dbReference type="InterPro" id="IPR050261">
    <property type="entry name" value="FrsA_esterase"/>
</dbReference>
<comment type="similarity">
    <text evidence="1">Belongs to the AB hydrolase superfamily.</text>
</comment>
<dbReference type="EMBL" id="JACXZS010000001">
    <property type="protein sequence ID" value="MBD3940581.1"/>
    <property type="molecule type" value="Genomic_DNA"/>
</dbReference>
<evidence type="ECO:0000313" key="3">
    <source>
        <dbReference type="EMBL" id="MBD3940581.1"/>
    </source>
</evidence>
<dbReference type="InterPro" id="IPR029058">
    <property type="entry name" value="AB_hydrolase_fold"/>
</dbReference>
<feature type="domain" description="Dienelactone hydrolase" evidence="2">
    <location>
        <begin position="133"/>
        <end position="263"/>
    </location>
</feature>
<accession>A0ABR8NM32</accession>
<dbReference type="InterPro" id="IPR002925">
    <property type="entry name" value="Dienelactn_hydro"/>
</dbReference>
<dbReference type="RefSeq" id="WP_191170190.1">
    <property type="nucleotide sequence ID" value="NZ_JACXZS010000001.1"/>
</dbReference>
<protein>
    <submittedName>
        <fullName evidence="3">Acetylxylan esterase</fullName>
    </submittedName>
</protein>
<evidence type="ECO:0000313" key="4">
    <source>
        <dbReference type="Proteomes" id="UP000598426"/>
    </source>
</evidence>
<dbReference type="Pfam" id="PF01738">
    <property type="entry name" value="DLH"/>
    <property type="match status" value="1"/>
</dbReference>
<dbReference type="SUPFAM" id="SSF53474">
    <property type="entry name" value="alpha/beta-Hydrolases"/>
    <property type="match status" value="1"/>
</dbReference>
<evidence type="ECO:0000256" key="1">
    <source>
        <dbReference type="ARBA" id="ARBA00008645"/>
    </source>
</evidence>
<proteinExistence type="inferred from homology"/>
<evidence type="ECO:0000259" key="2">
    <source>
        <dbReference type="Pfam" id="PF01738"/>
    </source>
</evidence>
<dbReference type="Proteomes" id="UP000598426">
    <property type="component" value="Unassembled WGS sequence"/>
</dbReference>
<comment type="caution">
    <text evidence="3">The sequence shown here is derived from an EMBL/GenBank/DDBJ whole genome shotgun (WGS) entry which is preliminary data.</text>
</comment>
<gene>
    <name evidence="3" type="ORF">IF188_02565</name>
</gene>
<organism evidence="3 4">
    <name type="scientific">Microbacterium helvum</name>
    <dbReference type="NCBI Taxonomy" id="2773713"/>
    <lineage>
        <taxon>Bacteria</taxon>
        <taxon>Bacillati</taxon>
        <taxon>Actinomycetota</taxon>
        <taxon>Actinomycetes</taxon>
        <taxon>Micrococcales</taxon>
        <taxon>Microbacteriaceae</taxon>
        <taxon>Microbacterium</taxon>
    </lineage>
</organism>